<comment type="caution">
    <text evidence="1">The sequence shown here is derived from an EMBL/GenBank/DDBJ whole genome shotgun (WGS) entry which is preliminary data.</text>
</comment>
<keyword evidence="2" id="KW-1185">Reference proteome</keyword>
<evidence type="ECO:0000313" key="1">
    <source>
        <dbReference type="EMBL" id="KAK2774462.1"/>
    </source>
</evidence>
<reference evidence="1" key="1">
    <citation type="submission" date="2023-02" db="EMBL/GenBank/DDBJ databases">
        <title>Colletotrichum kahawae CIFC_Que2 genome sequencing and assembly.</title>
        <authorList>
            <person name="Baroncelli R."/>
        </authorList>
    </citation>
    <scope>NUCLEOTIDE SEQUENCE</scope>
    <source>
        <strain evidence="1">CIFC_Que2</strain>
    </source>
</reference>
<dbReference type="AlphaFoldDB" id="A0AAD9YQL5"/>
<organism evidence="1 2">
    <name type="scientific">Colletotrichum kahawae</name>
    <name type="common">Coffee berry disease fungus</name>
    <dbReference type="NCBI Taxonomy" id="34407"/>
    <lineage>
        <taxon>Eukaryota</taxon>
        <taxon>Fungi</taxon>
        <taxon>Dikarya</taxon>
        <taxon>Ascomycota</taxon>
        <taxon>Pezizomycotina</taxon>
        <taxon>Sordariomycetes</taxon>
        <taxon>Hypocreomycetidae</taxon>
        <taxon>Glomerellales</taxon>
        <taxon>Glomerellaceae</taxon>
        <taxon>Colletotrichum</taxon>
        <taxon>Colletotrichum gloeosporioides species complex</taxon>
    </lineage>
</organism>
<dbReference type="EMBL" id="VYYT01000046">
    <property type="protein sequence ID" value="KAK2774462.1"/>
    <property type="molecule type" value="Genomic_DNA"/>
</dbReference>
<name>A0AAD9YQL5_COLKA</name>
<dbReference type="Proteomes" id="UP001281614">
    <property type="component" value="Unassembled WGS sequence"/>
</dbReference>
<evidence type="ECO:0000313" key="2">
    <source>
        <dbReference type="Proteomes" id="UP001281614"/>
    </source>
</evidence>
<gene>
    <name evidence="1" type="ORF">CKAH01_03695</name>
</gene>
<proteinExistence type="predicted"/>
<protein>
    <submittedName>
        <fullName evidence="1">Uncharacterized protein</fullName>
    </submittedName>
</protein>
<sequence length="130" mass="14032">MVLAVVTGDVDGKPLGELVVAEFVVDPVVEPKTEPGPEPEEDSTGLMTELVGVTKLELDDSVSPGRDTALDEDELWKLPTLVDVLCDTEGLPVICDVAEVEEELVSWKVVDREVEMLEDMANVALDDIGL</sequence>
<accession>A0AAD9YQL5</accession>